<comment type="caution">
    <text evidence="6">The sequence shown here is derived from an EMBL/GenBank/DDBJ whole genome shotgun (WGS) entry which is preliminary data.</text>
</comment>
<keyword evidence="5" id="KW-0620">Polyamine biosynthesis</keyword>
<dbReference type="Gramene" id="KVH92601">
    <property type="protein sequence ID" value="KVH92601"/>
    <property type="gene ID" value="Ccrd_005358"/>
</dbReference>
<evidence type="ECO:0000313" key="7">
    <source>
        <dbReference type="Proteomes" id="UP000243975"/>
    </source>
</evidence>
<keyword evidence="3" id="KW-0068">Autocatalytic cleavage</keyword>
<dbReference type="GO" id="GO:0008295">
    <property type="term" value="P:spermidine biosynthetic process"/>
    <property type="evidence" value="ECO:0007669"/>
    <property type="project" value="UniProtKB-KW"/>
</dbReference>
<reference evidence="6 7" key="1">
    <citation type="journal article" date="2016" name="Sci. Rep.">
        <title>The genome sequence of the outbreeding globe artichoke constructed de novo incorporating a phase-aware low-pass sequencing strategy of F1 progeny.</title>
        <authorList>
            <person name="Scaglione D."/>
            <person name="Reyes-Chin-Wo S."/>
            <person name="Acquadro A."/>
            <person name="Froenicke L."/>
            <person name="Portis E."/>
            <person name="Beitel C."/>
            <person name="Tirone M."/>
            <person name="Mauro R."/>
            <person name="Lo Monaco A."/>
            <person name="Mauromicale G."/>
            <person name="Faccioli P."/>
            <person name="Cattivelli L."/>
            <person name="Rieseberg L."/>
            <person name="Michelmore R."/>
            <person name="Lanteri S."/>
        </authorList>
    </citation>
    <scope>NUCLEOTIDE SEQUENCE [LARGE SCALE GENOMIC DNA]</scope>
    <source>
        <strain evidence="6">2C</strain>
    </source>
</reference>
<evidence type="ECO:0000256" key="5">
    <source>
        <dbReference type="ARBA" id="ARBA00023115"/>
    </source>
</evidence>
<dbReference type="InterPro" id="IPR048283">
    <property type="entry name" value="AdoMetDC-like"/>
</dbReference>
<protein>
    <submittedName>
        <fullName evidence="6">S-adenosylmethionine decarboxylase</fullName>
    </submittedName>
</protein>
<proteinExistence type="inferred from homology"/>
<dbReference type="SUPFAM" id="SSF56276">
    <property type="entry name" value="S-adenosylmethionine decarboxylase"/>
    <property type="match status" value="1"/>
</dbReference>
<dbReference type="AlphaFoldDB" id="A0A103XKR9"/>
<dbReference type="InterPro" id="IPR016067">
    <property type="entry name" value="S-AdoMet_deCO2ase_core"/>
</dbReference>
<comment type="similarity">
    <text evidence="2">Belongs to the eukaryotic AdoMetDC family.</text>
</comment>
<gene>
    <name evidence="6" type="ORF">Ccrd_005358</name>
</gene>
<dbReference type="UniPathway" id="UPA00331">
    <property type="reaction ID" value="UER00451"/>
</dbReference>
<dbReference type="Pfam" id="PF01536">
    <property type="entry name" value="SAM_decarbox"/>
    <property type="match status" value="1"/>
</dbReference>
<keyword evidence="4" id="KW-0745">Spermidine biosynthesis</keyword>
<dbReference type="Proteomes" id="UP000243975">
    <property type="component" value="Unassembled WGS sequence"/>
</dbReference>
<dbReference type="EMBL" id="LEKV01004812">
    <property type="protein sequence ID" value="KVH92601.1"/>
    <property type="molecule type" value="Genomic_DNA"/>
</dbReference>
<evidence type="ECO:0000313" key="6">
    <source>
        <dbReference type="EMBL" id="KVH92601.1"/>
    </source>
</evidence>
<dbReference type="Gene3D" id="3.60.90.10">
    <property type="entry name" value="S-adenosylmethionine decarboxylase"/>
    <property type="match status" value="1"/>
</dbReference>
<dbReference type="GO" id="GO:0004014">
    <property type="term" value="F:adenosylmethionine decarboxylase activity"/>
    <property type="evidence" value="ECO:0007669"/>
    <property type="project" value="InterPro"/>
</dbReference>
<accession>A0A103XKR9</accession>
<name>A0A103XKR9_CYNCS</name>
<keyword evidence="7" id="KW-1185">Reference proteome</keyword>
<organism evidence="6 7">
    <name type="scientific">Cynara cardunculus var. scolymus</name>
    <name type="common">Globe artichoke</name>
    <name type="synonym">Cynara scolymus</name>
    <dbReference type="NCBI Taxonomy" id="59895"/>
    <lineage>
        <taxon>Eukaryota</taxon>
        <taxon>Viridiplantae</taxon>
        <taxon>Streptophyta</taxon>
        <taxon>Embryophyta</taxon>
        <taxon>Tracheophyta</taxon>
        <taxon>Spermatophyta</taxon>
        <taxon>Magnoliopsida</taxon>
        <taxon>eudicotyledons</taxon>
        <taxon>Gunneridae</taxon>
        <taxon>Pentapetalae</taxon>
        <taxon>asterids</taxon>
        <taxon>campanulids</taxon>
        <taxon>Asterales</taxon>
        <taxon>Asteraceae</taxon>
        <taxon>Carduoideae</taxon>
        <taxon>Cardueae</taxon>
        <taxon>Carduinae</taxon>
        <taxon>Cynara</taxon>
    </lineage>
</organism>
<comment type="pathway">
    <text evidence="1">Amine and polyamine biosynthesis; S-adenosylmethioninamine biosynthesis; S-adenosylmethioninamine from S-adenosyl-L-methionine: step 1/1.</text>
</comment>
<sequence>MPQVYGICKILPDPQISEFYFDPRGYSMNGLAWNEHEKFSKRHKTS</sequence>
<evidence type="ECO:0000256" key="4">
    <source>
        <dbReference type="ARBA" id="ARBA00023066"/>
    </source>
</evidence>
<evidence type="ECO:0000256" key="2">
    <source>
        <dbReference type="ARBA" id="ARBA00008466"/>
    </source>
</evidence>
<evidence type="ECO:0000256" key="3">
    <source>
        <dbReference type="ARBA" id="ARBA00022813"/>
    </source>
</evidence>
<evidence type="ECO:0000256" key="1">
    <source>
        <dbReference type="ARBA" id="ARBA00004911"/>
    </source>
</evidence>